<sequence>MSNCDDTSTTQEPVVEILDKRTIGASPGLNLENKSSSSKLEVQVIGCTRLLLDGYAYGRHQILEKKTGWYCVRNKREASSRCYARIYTSNVKENDGKVVVYQYPGMSAHNHPPNPEDIGKPRASRRKIKEKGFINSSRAQKPKLSDGPYDFHQTDFVRDPMKYHEFSMKFFENPSFVKGAIDRAVDVLSSNIMTTPVSSSSKETETNTNSLGSTLVSNLSSQVASSSSTTTSQTIDPTTSQIESESDNICPIPIEIENMGNEKTIEVLTTTIEATFITVQQLAELLAFTLVVRLIGTNMGHLQFITNEDALKLKF</sequence>
<reference evidence="1" key="1">
    <citation type="submission" date="2023-04" db="EMBL/GenBank/DDBJ databases">
        <title>A chromosome-level genome assembly of the parasitoid wasp Eretmocerus hayati.</title>
        <authorList>
            <person name="Zhong Y."/>
            <person name="Liu S."/>
            <person name="Liu Y."/>
        </authorList>
    </citation>
    <scope>NUCLEOTIDE SEQUENCE</scope>
    <source>
        <strain evidence="1">ZJU_SS_LIU_2023</strain>
    </source>
</reference>
<gene>
    <name evidence="1" type="ORF">QAD02_006715</name>
</gene>
<dbReference type="EMBL" id="CM056744">
    <property type="protein sequence ID" value="KAJ8665053.1"/>
    <property type="molecule type" value="Genomic_DNA"/>
</dbReference>
<accession>A0ACC2N238</accession>
<evidence type="ECO:0000313" key="1">
    <source>
        <dbReference type="EMBL" id="KAJ8665053.1"/>
    </source>
</evidence>
<dbReference type="Proteomes" id="UP001239111">
    <property type="component" value="Chromosome 4"/>
</dbReference>
<proteinExistence type="predicted"/>
<comment type="caution">
    <text evidence="1">The sequence shown here is derived from an EMBL/GenBank/DDBJ whole genome shotgun (WGS) entry which is preliminary data.</text>
</comment>
<name>A0ACC2N238_9HYME</name>
<organism evidence="1 2">
    <name type="scientific">Eretmocerus hayati</name>
    <dbReference type="NCBI Taxonomy" id="131215"/>
    <lineage>
        <taxon>Eukaryota</taxon>
        <taxon>Metazoa</taxon>
        <taxon>Ecdysozoa</taxon>
        <taxon>Arthropoda</taxon>
        <taxon>Hexapoda</taxon>
        <taxon>Insecta</taxon>
        <taxon>Pterygota</taxon>
        <taxon>Neoptera</taxon>
        <taxon>Endopterygota</taxon>
        <taxon>Hymenoptera</taxon>
        <taxon>Apocrita</taxon>
        <taxon>Proctotrupomorpha</taxon>
        <taxon>Chalcidoidea</taxon>
        <taxon>Aphelinidae</taxon>
        <taxon>Aphelininae</taxon>
        <taxon>Eretmocerus</taxon>
    </lineage>
</organism>
<protein>
    <submittedName>
        <fullName evidence="1">Uncharacterized protein</fullName>
    </submittedName>
</protein>
<keyword evidence="2" id="KW-1185">Reference proteome</keyword>
<evidence type="ECO:0000313" key="2">
    <source>
        <dbReference type="Proteomes" id="UP001239111"/>
    </source>
</evidence>